<dbReference type="UniPathway" id="UPA00115">
    <property type="reaction ID" value="UER00409"/>
</dbReference>
<dbReference type="Gene3D" id="3.40.50.1360">
    <property type="match status" value="1"/>
</dbReference>
<evidence type="ECO:0000256" key="3">
    <source>
        <dbReference type="ARBA" id="ARBA00004961"/>
    </source>
</evidence>
<evidence type="ECO:0000313" key="9">
    <source>
        <dbReference type="EMBL" id="MBB3994476.1"/>
    </source>
</evidence>
<dbReference type="AlphaFoldDB" id="A0A7W6E494"/>
<evidence type="ECO:0000256" key="1">
    <source>
        <dbReference type="ARBA" id="ARBA00000832"/>
    </source>
</evidence>
<dbReference type="InterPro" id="IPR037171">
    <property type="entry name" value="NagB/RpiA_transferase-like"/>
</dbReference>
<accession>A0A7W6E494</accession>
<dbReference type="GO" id="GO:0017057">
    <property type="term" value="F:6-phosphogluconolactonase activity"/>
    <property type="evidence" value="ECO:0007669"/>
    <property type="project" value="UniProtKB-UniRule"/>
</dbReference>
<dbReference type="PANTHER" id="PTHR11054:SF0">
    <property type="entry name" value="6-PHOSPHOGLUCONOLACTONASE"/>
    <property type="match status" value="1"/>
</dbReference>
<dbReference type="GO" id="GO:0006098">
    <property type="term" value="P:pentose-phosphate shunt"/>
    <property type="evidence" value="ECO:0007669"/>
    <property type="project" value="UniProtKB-UniPathway"/>
</dbReference>
<dbReference type="InterPro" id="IPR039104">
    <property type="entry name" value="6PGL"/>
</dbReference>
<protein>
    <recommendedName>
        <fullName evidence="6 7">6-phosphogluconolactonase</fullName>
        <shortName evidence="7">6PGL</shortName>
        <ecNumber evidence="5 7">3.1.1.31</ecNumber>
    </recommendedName>
</protein>
<dbReference type="CDD" id="cd01400">
    <property type="entry name" value="6PGL"/>
    <property type="match status" value="1"/>
</dbReference>
<keyword evidence="10" id="KW-1185">Reference proteome</keyword>
<dbReference type="RefSeq" id="WP_184565553.1">
    <property type="nucleotide sequence ID" value="NZ_JACIEI010000006.1"/>
</dbReference>
<comment type="similarity">
    <text evidence="4 7">Belongs to the glucosamine/galactosamine-6-phosphate isomerase family. 6-phosphogluconolactonase subfamily.</text>
</comment>
<feature type="domain" description="Glucosamine/galactosamine-6-phosphate isomerase" evidence="8">
    <location>
        <begin position="7"/>
        <end position="221"/>
    </location>
</feature>
<evidence type="ECO:0000256" key="4">
    <source>
        <dbReference type="ARBA" id="ARBA00010662"/>
    </source>
</evidence>
<keyword evidence="7 9" id="KW-0378">Hydrolase</keyword>
<evidence type="ECO:0000313" key="10">
    <source>
        <dbReference type="Proteomes" id="UP000530268"/>
    </source>
</evidence>
<dbReference type="SUPFAM" id="SSF100950">
    <property type="entry name" value="NagB/RpiA/CoA transferase-like"/>
    <property type="match status" value="1"/>
</dbReference>
<comment type="function">
    <text evidence="2 7">Hydrolysis of 6-phosphogluconolactone to 6-phosphogluconate.</text>
</comment>
<evidence type="ECO:0000256" key="2">
    <source>
        <dbReference type="ARBA" id="ARBA00002681"/>
    </source>
</evidence>
<dbReference type="PANTHER" id="PTHR11054">
    <property type="entry name" value="6-PHOSPHOGLUCONOLACTONASE"/>
    <property type="match status" value="1"/>
</dbReference>
<gene>
    <name evidence="7" type="primary">pgl</name>
    <name evidence="9" type="ORF">GGR95_002122</name>
</gene>
<comment type="pathway">
    <text evidence="3 7">Carbohydrate degradation; pentose phosphate pathway; D-ribulose 5-phosphate from D-glucose 6-phosphate (oxidative stage): step 2/3.</text>
</comment>
<evidence type="ECO:0000259" key="8">
    <source>
        <dbReference type="Pfam" id="PF01182"/>
    </source>
</evidence>
<dbReference type="Pfam" id="PF01182">
    <property type="entry name" value="Glucosamine_iso"/>
    <property type="match status" value="1"/>
</dbReference>
<dbReference type="EMBL" id="JACIEI010000006">
    <property type="protein sequence ID" value="MBB3994476.1"/>
    <property type="molecule type" value="Genomic_DNA"/>
</dbReference>
<evidence type="ECO:0000256" key="6">
    <source>
        <dbReference type="ARBA" id="ARBA00020337"/>
    </source>
</evidence>
<dbReference type="Proteomes" id="UP000530268">
    <property type="component" value="Unassembled WGS sequence"/>
</dbReference>
<name>A0A7W6E494_9RHOB</name>
<dbReference type="GO" id="GO:0005975">
    <property type="term" value="P:carbohydrate metabolic process"/>
    <property type="evidence" value="ECO:0007669"/>
    <property type="project" value="UniProtKB-UniRule"/>
</dbReference>
<dbReference type="InterPro" id="IPR005900">
    <property type="entry name" value="6-phosphogluconolactonase_DevB"/>
</dbReference>
<comment type="caution">
    <text evidence="9">The sequence shown here is derived from an EMBL/GenBank/DDBJ whole genome shotgun (WGS) entry which is preliminary data.</text>
</comment>
<organism evidence="9 10">
    <name type="scientific">Sulfitobacter undariae</name>
    <dbReference type="NCBI Taxonomy" id="1563671"/>
    <lineage>
        <taxon>Bacteria</taxon>
        <taxon>Pseudomonadati</taxon>
        <taxon>Pseudomonadota</taxon>
        <taxon>Alphaproteobacteria</taxon>
        <taxon>Rhodobacterales</taxon>
        <taxon>Roseobacteraceae</taxon>
        <taxon>Sulfitobacter</taxon>
    </lineage>
</organism>
<sequence>MNLIEYPDRDTLMRKTAQAIADDLTIALEQRDEVVLAVPGGTTPGPVFDILSATTLDWARVHVILTDERWVPESDAESNAALLRKRLLIGQAAAAKFTPYFTEGTDIASAAQNLSAQLEPILPVDVLLLGMGADMHTASLFPHAEGLQAALAEAAPMLLPVTVEGQKSMRFSLTAPVLRNAAKTHLLITGSDKRAALSRAASLPPEQAPVQIVLPNANVHWSAS</sequence>
<evidence type="ECO:0000256" key="7">
    <source>
        <dbReference type="RuleBase" id="RU365095"/>
    </source>
</evidence>
<dbReference type="EC" id="3.1.1.31" evidence="5 7"/>
<proteinExistence type="inferred from homology"/>
<dbReference type="NCBIfam" id="TIGR01198">
    <property type="entry name" value="pgl"/>
    <property type="match status" value="1"/>
</dbReference>
<reference evidence="9 10" key="1">
    <citation type="submission" date="2020-08" db="EMBL/GenBank/DDBJ databases">
        <title>Genomic Encyclopedia of Type Strains, Phase IV (KMG-IV): sequencing the most valuable type-strain genomes for metagenomic binning, comparative biology and taxonomic classification.</title>
        <authorList>
            <person name="Goeker M."/>
        </authorList>
    </citation>
    <scope>NUCLEOTIDE SEQUENCE [LARGE SCALE GENOMIC DNA]</scope>
    <source>
        <strain evidence="9 10">DSM 102234</strain>
    </source>
</reference>
<comment type="catalytic activity">
    <reaction evidence="1 7">
        <text>6-phospho-D-glucono-1,5-lactone + H2O = 6-phospho-D-gluconate + H(+)</text>
        <dbReference type="Rhea" id="RHEA:12556"/>
        <dbReference type="ChEBI" id="CHEBI:15377"/>
        <dbReference type="ChEBI" id="CHEBI:15378"/>
        <dbReference type="ChEBI" id="CHEBI:57955"/>
        <dbReference type="ChEBI" id="CHEBI:58759"/>
        <dbReference type="EC" id="3.1.1.31"/>
    </reaction>
</comment>
<evidence type="ECO:0000256" key="5">
    <source>
        <dbReference type="ARBA" id="ARBA00013198"/>
    </source>
</evidence>
<dbReference type="InterPro" id="IPR006148">
    <property type="entry name" value="Glc/Gal-6P_isomerase"/>
</dbReference>